<dbReference type="Proteomes" id="UP000053477">
    <property type="component" value="Unassembled WGS sequence"/>
</dbReference>
<evidence type="ECO:0000313" key="2">
    <source>
        <dbReference type="Proteomes" id="UP000053477"/>
    </source>
</evidence>
<name>A0A0H2RJL7_9AGAM</name>
<gene>
    <name evidence="1" type="ORF">SCHPADRAFT_933847</name>
</gene>
<evidence type="ECO:0000313" key="1">
    <source>
        <dbReference type="EMBL" id="KLO04956.1"/>
    </source>
</evidence>
<sequence length="166" mass="18621">MGYGLGFDQRRQVRRSDFTRNYEPGVYLVMGQNGEMQHVVASSSTAEYQFILERIIMSSCVPRAYLAASPSTRRHKSSFSFSFSFLPIPSHLSLRTDDAVLMTGRSVCSKQQNVRKTERVAVDAAIRAHRCPRSSTATIVAFDFASSRQRQDALMMPTLAYVRVAA</sequence>
<keyword evidence="2" id="KW-1185">Reference proteome</keyword>
<reference evidence="1 2" key="1">
    <citation type="submission" date="2015-04" db="EMBL/GenBank/DDBJ databases">
        <title>Complete genome sequence of Schizopora paradoxa KUC8140, a cosmopolitan wood degrader in East Asia.</title>
        <authorList>
            <consortium name="DOE Joint Genome Institute"/>
            <person name="Min B."/>
            <person name="Park H."/>
            <person name="Jang Y."/>
            <person name="Kim J.-J."/>
            <person name="Kim K.H."/>
            <person name="Pangilinan J."/>
            <person name="Lipzen A."/>
            <person name="Riley R."/>
            <person name="Grigoriev I.V."/>
            <person name="Spatafora J.W."/>
            <person name="Choi I.-G."/>
        </authorList>
    </citation>
    <scope>NUCLEOTIDE SEQUENCE [LARGE SCALE GENOMIC DNA]</scope>
    <source>
        <strain evidence="1 2">KUC8140</strain>
    </source>
</reference>
<dbReference type="EMBL" id="KQ086395">
    <property type="protein sequence ID" value="KLO04956.1"/>
    <property type="molecule type" value="Genomic_DNA"/>
</dbReference>
<organism evidence="1 2">
    <name type="scientific">Schizopora paradoxa</name>
    <dbReference type="NCBI Taxonomy" id="27342"/>
    <lineage>
        <taxon>Eukaryota</taxon>
        <taxon>Fungi</taxon>
        <taxon>Dikarya</taxon>
        <taxon>Basidiomycota</taxon>
        <taxon>Agaricomycotina</taxon>
        <taxon>Agaricomycetes</taxon>
        <taxon>Hymenochaetales</taxon>
        <taxon>Schizoporaceae</taxon>
        <taxon>Schizopora</taxon>
    </lineage>
</organism>
<accession>A0A0H2RJL7</accession>
<protein>
    <submittedName>
        <fullName evidence="1">Uncharacterized protein</fullName>
    </submittedName>
</protein>
<dbReference type="InParanoid" id="A0A0H2RJL7"/>
<dbReference type="AlphaFoldDB" id="A0A0H2RJL7"/>
<proteinExistence type="predicted"/>